<dbReference type="PANTHER" id="PTHR46339:SF12">
    <property type="entry name" value="BPTI_KUNITZ INHIBITOR DOMAIN-CONTAINING PROTEIN"/>
    <property type="match status" value="1"/>
</dbReference>
<dbReference type="Proteomes" id="UP001331761">
    <property type="component" value="Unassembled WGS sequence"/>
</dbReference>
<dbReference type="InterPro" id="IPR053014">
    <property type="entry name" value="Cuticle_assoc_divergent"/>
</dbReference>
<dbReference type="PANTHER" id="PTHR46339">
    <property type="entry name" value="PROTEIN CBG15282-RELATED"/>
    <property type="match status" value="1"/>
</dbReference>
<dbReference type="GO" id="GO:0004867">
    <property type="term" value="F:serine-type endopeptidase inhibitor activity"/>
    <property type="evidence" value="ECO:0007669"/>
    <property type="project" value="InterPro"/>
</dbReference>
<organism evidence="2 3">
    <name type="scientific">Trichostrongylus colubriformis</name>
    <name type="common">Black scour worm</name>
    <dbReference type="NCBI Taxonomy" id="6319"/>
    <lineage>
        <taxon>Eukaryota</taxon>
        <taxon>Metazoa</taxon>
        <taxon>Ecdysozoa</taxon>
        <taxon>Nematoda</taxon>
        <taxon>Chromadorea</taxon>
        <taxon>Rhabditida</taxon>
        <taxon>Rhabditina</taxon>
        <taxon>Rhabditomorpha</taxon>
        <taxon>Strongyloidea</taxon>
        <taxon>Trichostrongylidae</taxon>
        <taxon>Trichostrongylus</taxon>
    </lineage>
</organism>
<dbReference type="Pfam" id="PF01683">
    <property type="entry name" value="EB"/>
    <property type="match status" value="4"/>
</dbReference>
<reference evidence="2 3" key="1">
    <citation type="submission" date="2019-10" db="EMBL/GenBank/DDBJ databases">
        <title>Assembly and Annotation for the nematode Trichostrongylus colubriformis.</title>
        <authorList>
            <person name="Martin J."/>
        </authorList>
    </citation>
    <scope>NUCLEOTIDE SEQUENCE [LARGE SCALE GENOMIC DNA]</scope>
    <source>
        <strain evidence="2">G859</strain>
        <tissue evidence="2">Whole worm</tissue>
    </source>
</reference>
<dbReference type="PROSITE" id="PS50279">
    <property type="entry name" value="BPTI_KUNITZ_2"/>
    <property type="match status" value="3"/>
</dbReference>
<dbReference type="CDD" id="cd00109">
    <property type="entry name" value="Kunitz-type"/>
    <property type="match status" value="3"/>
</dbReference>
<dbReference type="InterPro" id="IPR006150">
    <property type="entry name" value="Cys_repeat_1"/>
</dbReference>
<feature type="domain" description="BPTI/Kunitz inhibitor" evidence="1">
    <location>
        <begin position="1043"/>
        <end position="1098"/>
    </location>
</feature>
<dbReference type="SUPFAM" id="SSF57362">
    <property type="entry name" value="BPTI-like"/>
    <property type="match status" value="3"/>
</dbReference>
<dbReference type="InterPro" id="IPR002223">
    <property type="entry name" value="Kunitz_BPTI"/>
</dbReference>
<dbReference type="InterPro" id="IPR028150">
    <property type="entry name" value="Lustrin_cystein"/>
</dbReference>
<accession>A0AAN8EPB2</accession>
<dbReference type="Gene3D" id="4.10.410.10">
    <property type="entry name" value="Pancreatic trypsin inhibitor Kunitz domain"/>
    <property type="match status" value="3"/>
</dbReference>
<dbReference type="Pfam" id="PF00014">
    <property type="entry name" value="Kunitz_BPTI"/>
    <property type="match status" value="3"/>
</dbReference>
<dbReference type="PROSITE" id="PS00280">
    <property type="entry name" value="BPTI_KUNITZ_1"/>
    <property type="match status" value="2"/>
</dbReference>
<dbReference type="PRINTS" id="PR00759">
    <property type="entry name" value="BASICPTASE"/>
</dbReference>
<evidence type="ECO:0000313" key="2">
    <source>
        <dbReference type="EMBL" id="KAK5965546.1"/>
    </source>
</evidence>
<dbReference type="InterPro" id="IPR020901">
    <property type="entry name" value="Prtase_inh_Kunz-CS"/>
</dbReference>
<dbReference type="EMBL" id="WIXE01024493">
    <property type="protein sequence ID" value="KAK5965546.1"/>
    <property type="molecule type" value="Genomic_DNA"/>
</dbReference>
<comment type="caution">
    <text evidence="2">The sequence shown here is derived from an EMBL/GenBank/DDBJ whole genome shotgun (WGS) entry which is preliminary data.</text>
</comment>
<dbReference type="SMART" id="SM00289">
    <property type="entry name" value="WR1"/>
    <property type="match status" value="20"/>
</dbReference>
<feature type="domain" description="BPTI/Kunitz inhibitor" evidence="1">
    <location>
        <begin position="805"/>
        <end position="859"/>
    </location>
</feature>
<feature type="domain" description="BPTI/Kunitz inhibitor" evidence="1">
    <location>
        <begin position="934"/>
        <end position="986"/>
    </location>
</feature>
<keyword evidence="3" id="KW-1185">Reference proteome</keyword>
<dbReference type="InterPro" id="IPR006149">
    <property type="entry name" value="EB_dom"/>
</dbReference>
<gene>
    <name evidence="2" type="ORF">GCK32_005018</name>
</gene>
<proteinExistence type="predicted"/>
<dbReference type="InterPro" id="IPR036880">
    <property type="entry name" value="Kunitz_BPTI_sf"/>
</dbReference>
<feature type="non-terminal residue" evidence="2">
    <location>
        <position position="1"/>
    </location>
</feature>
<evidence type="ECO:0000313" key="3">
    <source>
        <dbReference type="Proteomes" id="UP001331761"/>
    </source>
</evidence>
<name>A0AAN8EPB2_TRICO</name>
<sequence length="1762" mass="190336">RKKTARTRLAKFRPNDTYPLTTVYYFTACPAGNVAYVDPNSQMPILCNEALSNSCPNGYTCTFNALINSHVCCGASDQGVCPEQEKAFISTADMSPRECIVNVEASCPANYLCRFNMQRSKYYCCTSITGRTCPAGRFLHKDPHTSIPTRCTVGRSDQCPDGYSCQSYLPNASQGFCCTSNSVCPDDAEFYVDDQSQLPRACTMGSSLTSTVEGFCCRTETTSPVYVTDGCPPGNYVFINAEGETAICDPFNPPNAPCPDGATCQWSTANQRYQCCGSNPAPPSIRVTECSAEEITVNGKCLSRSAPGQACEQSEQCTGGSICDAGSCLCPPFTEPIGGFCQARTKCGPEQVKQGNVCHNRAELGKPCVISEQCPDQAVCIDGICECNEKTVNLNGKCTSASARSKLVQSKLCPSGRVPYLINGLPQRCTKQRCPRGYECTYKDHDYLCCSTAGKISGKQQSVISSTGSPGIVEQCPRGNPLIYPSTRLPVICTPGKKGCPIGFACQQSRSSEHFICCPSRYRMSAFPGMPPCGGYLVLVTRSLGGQIEERCGKEDSSIVNLDKTYTMQIFRKKLSLWRDCSSNQHHRPERQTGSGRVGDACVFNTDCLTLFPKDNGLFQGMFCNSGLCSCLTSYIAAESYCYQKIDPGQPGCVYNEQCSAVWPDAFCDTSAGVGTCRCGENKVERVTRDGHVCLDMLDGNQNILAITCPLPEGAGYTSALSDSHHPRQANSAGPVLCNTESMVTQQNAGDELGDGSTACLFPSTNSYIADIYDCVGFVSSVDLTSSGYSDKANGICCPNRAFTCIQPTATGPNPTEPRWWYNSITGMCQQFLWDPTAVGPGEHSPNNFKTIEHCESYCRDGEFVCNVIAEIHLELAMSLNPANRTVIALHLMNAGLINRFAALECDVRAMTTILRLSSIARLSAGMLHVAFTCSLTSNPGKTCGPGISFKFYYNAQTQECESFEYLGCDGNSNNFATRQECEAYCGVGGCANGGVPLRDSSGSIQTCSEKSGGCPSTHECYAVSLGPDTVSHRCCPTKSYICALPPQQGSSMCSGGVYSVTRYYFNIVTKKCSPFAFNGCDGNPNNFASLNQCNNFCTASACKAGDVVYLNPNSQTPISCNDEIKNNCPKNFQCVFDSLTDSNVCCGATDMGVCPDGEKANHCPPGRAPYKDQMSLQAMRCTMNAHVSTCPDGFECQSDVRDALQGYCCSVSEEYFVDETSAMPRSCSVGHFVSCPSGFTCMTQTEGVNGYCCRGQTHLGVSDGCPPGEIVYMDKNEIAKCDPFNPSNHGCPNGFTCQWSIRTQRYQCCGANPAPPSVDSDGCPSRQVAFLDAATNKPQVCTSAKLSCPAGYFCQFSQQNKQFQCCGIPSDCPSPMVAFIGISGEHQHCSMSGGHRCPDGYSCVKGKRNEEICCAGGEVCEASQVSVDGRCLPRQLIGSSCEDSSQCLGGSFCRDLSCQCPEDTTEENQRCVTTKKGCDSNQVLHDNECLPMVSLGRACVITIQCKGAGECVEGVCSCPAGTIRKGDHCEKKPLTGKSLLLSASFRPTIDGSTNQNDLNSSTTAPLGVCPPSRLPYRVNDIPMECVSGRMCPKGFTCTYSRSMRNYFCCTNINQSKDDGKNAVTESKNVCAIGEPLVYPSTGQAIQCSRSRRCPPGFACKRNPKSELFYCCTVPKSLDMEQYLSRVRALAKTKEQIQQHVNFYSPGRRVGKRPYCPGKLVLLEIETEQKLIRRCQVACPPTMIAINGICKVLPRTTLRPKM</sequence>
<protein>
    <recommendedName>
        <fullName evidence="1">BPTI/Kunitz inhibitor domain-containing protein</fullName>
    </recommendedName>
</protein>
<dbReference type="Pfam" id="PF14625">
    <property type="entry name" value="Lustrin_cystein"/>
    <property type="match status" value="15"/>
</dbReference>
<evidence type="ECO:0000259" key="1">
    <source>
        <dbReference type="PROSITE" id="PS50279"/>
    </source>
</evidence>
<dbReference type="SMART" id="SM00131">
    <property type="entry name" value="KU"/>
    <property type="match status" value="3"/>
</dbReference>